<dbReference type="InterPro" id="IPR032030">
    <property type="entry name" value="YscD_cytoplasmic_dom"/>
</dbReference>
<keyword evidence="2 4" id="KW-0547">Nucleotide-binding</keyword>
<dbReference type="PANTHER" id="PTHR22683:SF1">
    <property type="entry name" value="TYPE VII SECRETION SYSTEM PROTEIN ESSC"/>
    <property type="match status" value="1"/>
</dbReference>
<dbReference type="AlphaFoldDB" id="A0A927IA96"/>
<dbReference type="CDD" id="cd00060">
    <property type="entry name" value="FHA"/>
    <property type="match status" value="1"/>
</dbReference>
<accession>A0A927IA96</accession>
<dbReference type="EMBL" id="JACXYU010000001">
    <property type="protein sequence ID" value="MBD3930958.1"/>
    <property type="molecule type" value="Genomic_DNA"/>
</dbReference>
<feature type="compositionally biased region" description="Gly residues" evidence="5">
    <location>
        <begin position="247"/>
        <end position="267"/>
    </location>
</feature>
<dbReference type="InterPro" id="IPR050206">
    <property type="entry name" value="FtsK/SpoIIIE/SftA"/>
</dbReference>
<keyword evidence="9" id="KW-1185">Reference proteome</keyword>
<reference evidence="8" key="1">
    <citation type="submission" date="2020-09" db="EMBL/GenBank/DDBJ databases">
        <title>Secondary metabolite and genome analysis of marine Streptomyces chumphonensis KK1-2T.</title>
        <authorList>
            <person name="Phongsopitanun W."/>
            <person name="Kanchanasin P."/>
            <person name="Pittayakhajonwut P."/>
            <person name="Suwanborirux K."/>
            <person name="Tanasupawat S."/>
        </authorList>
    </citation>
    <scope>NUCLEOTIDE SEQUENCE</scope>
    <source>
        <strain evidence="8">KK1-2</strain>
    </source>
</reference>
<feature type="domain" description="FtsK" evidence="7">
    <location>
        <begin position="691"/>
        <end position="927"/>
    </location>
</feature>
<feature type="region of interest" description="Disordered" evidence="5">
    <location>
        <begin position="918"/>
        <end position="944"/>
    </location>
</feature>
<dbReference type="InterPro" id="IPR027417">
    <property type="entry name" value="P-loop_NTPase"/>
</dbReference>
<evidence type="ECO:0000256" key="4">
    <source>
        <dbReference type="PROSITE-ProRule" id="PRU00289"/>
    </source>
</evidence>
<keyword evidence="1" id="KW-0597">Phosphoprotein</keyword>
<evidence type="ECO:0000259" key="6">
    <source>
        <dbReference type="PROSITE" id="PS50006"/>
    </source>
</evidence>
<feature type="region of interest" description="Disordered" evidence="5">
    <location>
        <begin position="796"/>
        <end position="821"/>
    </location>
</feature>
<dbReference type="Gene3D" id="2.60.200.20">
    <property type="match status" value="1"/>
</dbReference>
<feature type="binding site" evidence="4">
    <location>
        <begin position="709"/>
        <end position="716"/>
    </location>
    <ligand>
        <name>ATP</name>
        <dbReference type="ChEBI" id="CHEBI:30616"/>
    </ligand>
</feature>
<feature type="region of interest" description="Disordered" evidence="5">
    <location>
        <begin position="964"/>
        <end position="985"/>
    </location>
</feature>
<evidence type="ECO:0000256" key="2">
    <source>
        <dbReference type="ARBA" id="ARBA00022741"/>
    </source>
</evidence>
<proteinExistence type="predicted"/>
<dbReference type="InterPro" id="IPR008984">
    <property type="entry name" value="SMAD_FHA_dom_sf"/>
</dbReference>
<dbReference type="PANTHER" id="PTHR22683">
    <property type="entry name" value="SPORULATION PROTEIN RELATED"/>
    <property type="match status" value="1"/>
</dbReference>
<feature type="compositionally biased region" description="Pro residues" evidence="5">
    <location>
        <begin position="330"/>
        <end position="341"/>
    </location>
</feature>
<feature type="region of interest" description="Disordered" evidence="5">
    <location>
        <begin position="316"/>
        <end position="341"/>
    </location>
</feature>
<dbReference type="SUPFAM" id="SSF49879">
    <property type="entry name" value="SMAD/FHA domain"/>
    <property type="match status" value="1"/>
</dbReference>
<evidence type="ECO:0000256" key="1">
    <source>
        <dbReference type="ARBA" id="ARBA00022553"/>
    </source>
</evidence>
<name>A0A927IA96_9ACTN</name>
<dbReference type="RefSeq" id="WP_191208173.1">
    <property type="nucleotide sequence ID" value="NZ_BAABKL010000039.1"/>
</dbReference>
<dbReference type="GO" id="GO:0005524">
    <property type="term" value="F:ATP binding"/>
    <property type="evidence" value="ECO:0007669"/>
    <property type="project" value="UniProtKB-UniRule"/>
</dbReference>
<comment type="caution">
    <text evidence="8">The sequence shown here is derived from an EMBL/GenBank/DDBJ whole genome shotgun (WGS) entry which is preliminary data.</text>
</comment>
<dbReference type="PROSITE" id="PS50901">
    <property type="entry name" value="FTSK"/>
    <property type="match status" value="1"/>
</dbReference>
<evidence type="ECO:0000256" key="5">
    <source>
        <dbReference type="SAM" id="MobiDB-lite"/>
    </source>
</evidence>
<feature type="region of interest" description="Disordered" evidence="5">
    <location>
        <begin position="205"/>
        <end position="301"/>
    </location>
</feature>
<dbReference type="Pfam" id="PF01580">
    <property type="entry name" value="FtsK_SpoIIIE"/>
    <property type="match status" value="1"/>
</dbReference>
<dbReference type="InterPro" id="IPR000253">
    <property type="entry name" value="FHA_dom"/>
</dbReference>
<dbReference type="PROSITE" id="PS50006">
    <property type="entry name" value="FHA_DOMAIN"/>
    <property type="match status" value="1"/>
</dbReference>
<dbReference type="SMART" id="SM00240">
    <property type="entry name" value="FHA"/>
    <property type="match status" value="1"/>
</dbReference>
<keyword evidence="3 4" id="KW-0067">ATP-binding</keyword>
<dbReference type="SUPFAM" id="SSF52540">
    <property type="entry name" value="P-loop containing nucleoside triphosphate hydrolases"/>
    <property type="match status" value="1"/>
</dbReference>
<dbReference type="InterPro" id="IPR002543">
    <property type="entry name" value="FtsK_dom"/>
</dbReference>
<evidence type="ECO:0000256" key="3">
    <source>
        <dbReference type="ARBA" id="ARBA00022840"/>
    </source>
</evidence>
<dbReference type="GO" id="GO:0003677">
    <property type="term" value="F:DNA binding"/>
    <property type="evidence" value="ECO:0007669"/>
    <property type="project" value="InterPro"/>
</dbReference>
<feature type="domain" description="FHA" evidence="6">
    <location>
        <begin position="131"/>
        <end position="181"/>
    </location>
</feature>
<sequence>MPNQIRLTVRGPRAGAGQGADACDVLVTAPPGTVLAAVTGGLSAAWAAAGAGAAAPAAPSREGESAAVFVGGRRLDAQRHTLGEPPLVDGAVVSLHQPFEPPAAPTPSGPRLHVVAGPDAGGVHLLHGGHVRIGRSADADVVLDDPDVSRLHCVVTVAETGSVTVADLGSTNGTTADGVPVAERPVALRPGTSLRVGESVLRLRTDPVAVAPEPGAPAPRRSPETTGRQGAALAFVPEQAGPDGARGRGGPPGAAGPTGGVTHGSGLAGPPAPFLPPGPPTPGPPAPTLPGGPAAADRAAVERRAVRGMSAWARRLSGRRNLPEPGDGLPGPPAAAVPGGPVPAPDPGRWPDAAEILLTALGPGPRLWERHPAHRDALTVRLGTAHHGARAGSPVTVSLREAGSLGLAGPRSRMLSLARWVLAQLVTLHPPGGLEVVLLASGRGASRTREWSWLGWLPHLRPAHGQDCRLLFAFDREQATARTAELARRLEESPLGPDWTSAEPADVMAAAAHHTGPATVLVVDGDPGSAALRESVARLTSGGAAAGVHVLCLAETAPATPSSPQSETLAAANAVLPAFRECGAVGLLSGAVATAVRVVRRGGDRAGEPATLDGVSPAWAERVARALAPLREAEAVEAGVPAPRHAAPLPDGSRLLEELGLARATPAAVLARWPEAAAPPGAGLVLGAGPRGPVDVDLAAAHSHLLISGAAGSGKSELICSVAAALAAGDRPDRLALLLVDGGTGRTLRAATELPHVSTYLDAGDPVRMRAFAQALSGELKRRAELLEGESYASRAVPGRSGNAAADTGGPEGAAVPDLAGGGVDADRGTLRLRPRTAGGAPDQVLPRLVVLVDDLDALVAPALGNPGRPAAGSVVRALETVAREGVRLGVHLVSATGRPDRTAHTAADQGSALRVALGGSPDGGGPAGRGVLHRPDGSSTPFQAGRVTARIPRTATQRPTVLPLDWGRAGDPPTRRPVRELGNGPTDLALLASAMERATAESGAVPVPPLV</sequence>
<protein>
    <submittedName>
        <fullName evidence="8">FHA domain-containing protein</fullName>
    </submittedName>
</protein>
<evidence type="ECO:0000313" key="8">
    <source>
        <dbReference type="EMBL" id="MBD3930958.1"/>
    </source>
</evidence>
<organism evidence="8 9">
    <name type="scientific">Streptomyces chumphonensis</name>
    <dbReference type="NCBI Taxonomy" id="1214925"/>
    <lineage>
        <taxon>Bacteria</taxon>
        <taxon>Bacillati</taxon>
        <taxon>Actinomycetota</taxon>
        <taxon>Actinomycetes</taxon>
        <taxon>Kitasatosporales</taxon>
        <taxon>Streptomycetaceae</taxon>
        <taxon>Streptomyces</taxon>
    </lineage>
</organism>
<feature type="compositionally biased region" description="Pro residues" evidence="5">
    <location>
        <begin position="270"/>
        <end position="290"/>
    </location>
</feature>
<gene>
    <name evidence="8" type="ORF">IF129_05200</name>
</gene>
<dbReference type="Gene3D" id="3.40.50.300">
    <property type="entry name" value="P-loop containing nucleotide triphosphate hydrolases"/>
    <property type="match status" value="2"/>
</dbReference>
<evidence type="ECO:0000259" key="7">
    <source>
        <dbReference type="PROSITE" id="PS50901"/>
    </source>
</evidence>
<dbReference type="Proteomes" id="UP000632289">
    <property type="component" value="Unassembled WGS sequence"/>
</dbReference>
<dbReference type="Pfam" id="PF16697">
    <property type="entry name" value="Yop-YscD_cpl"/>
    <property type="match status" value="1"/>
</dbReference>
<evidence type="ECO:0000313" key="9">
    <source>
        <dbReference type="Proteomes" id="UP000632289"/>
    </source>
</evidence>